<proteinExistence type="predicted"/>
<dbReference type="GeneID" id="109126986"/>
<protein>
    <submittedName>
        <fullName evidence="3">Uncharacterized protein LOC109126986</fullName>
    </submittedName>
</protein>
<name>A0ABM1QIH6_CAMSA</name>
<gene>
    <name evidence="3" type="primary">LOC109126986</name>
</gene>
<keyword evidence="2" id="KW-1185">Reference proteome</keyword>
<accession>A0ABM1QIH6</accession>
<evidence type="ECO:0000313" key="2">
    <source>
        <dbReference type="Proteomes" id="UP000694864"/>
    </source>
</evidence>
<dbReference type="Proteomes" id="UP000694864">
    <property type="component" value="Chromosome 10"/>
</dbReference>
<sequence length="199" mass="23003">MSYSPSRDNCIDSSRLFSLMSVDRRLPAVFSGDNNGKTVTTSITVFYLNLFKSCVVFWIRQVDQSENYSFPLFLLIMADKIRRQMQEIALGIEDDAITLLVDLCEEAIQETRFSLIVKPVNLRKQNLRAMLSTLPRLWGVPDEVSGRIMENKKIQFLFHSEESMAEVLRRGPWSFNDWMCVTQRWNPAIAEDGIHSIPF</sequence>
<dbReference type="Pfam" id="PF14111">
    <property type="entry name" value="DUF4283"/>
    <property type="match status" value="1"/>
</dbReference>
<evidence type="ECO:0000259" key="1">
    <source>
        <dbReference type="Pfam" id="PF14111"/>
    </source>
</evidence>
<dbReference type="InterPro" id="IPR025558">
    <property type="entry name" value="DUF4283"/>
</dbReference>
<dbReference type="RefSeq" id="XP_019086564.1">
    <property type="nucleotide sequence ID" value="XM_019231019.1"/>
</dbReference>
<organism evidence="2 3">
    <name type="scientific">Camelina sativa</name>
    <name type="common">False flax</name>
    <name type="synonym">Myagrum sativum</name>
    <dbReference type="NCBI Taxonomy" id="90675"/>
    <lineage>
        <taxon>Eukaryota</taxon>
        <taxon>Viridiplantae</taxon>
        <taxon>Streptophyta</taxon>
        <taxon>Embryophyta</taxon>
        <taxon>Tracheophyta</taxon>
        <taxon>Spermatophyta</taxon>
        <taxon>Magnoliopsida</taxon>
        <taxon>eudicotyledons</taxon>
        <taxon>Gunneridae</taxon>
        <taxon>Pentapetalae</taxon>
        <taxon>rosids</taxon>
        <taxon>malvids</taxon>
        <taxon>Brassicales</taxon>
        <taxon>Brassicaceae</taxon>
        <taxon>Camelineae</taxon>
        <taxon>Camelina</taxon>
    </lineage>
</organism>
<feature type="domain" description="DUF4283" evidence="1">
    <location>
        <begin position="109"/>
        <end position="188"/>
    </location>
</feature>
<reference evidence="3" key="2">
    <citation type="submission" date="2025-08" db="UniProtKB">
        <authorList>
            <consortium name="RefSeq"/>
        </authorList>
    </citation>
    <scope>IDENTIFICATION</scope>
    <source>
        <tissue evidence="3">Leaf</tissue>
    </source>
</reference>
<reference evidence="2" key="1">
    <citation type="journal article" date="2014" name="Nat. Commun.">
        <title>The emerging biofuel crop Camelina sativa retains a highly undifferentiated hexaploid genome structure.</title>
        <authorList>
            <person name="Kagale S."/>
            <person name="Koh C."/>
            <person name="Nixon J."/>
            <person name="Bollina V."/>
            <person name="Clarke W.E."/>
            <person name="Tuteja R."/>
            <person name="Spillane C."/>
            <person name="Robinson S.J."/>
            <person name="Links M.G."/>
            <person name="Clarke C."/>
            <person name="Higgins E.E."/>
            <person name="Huebert T."/>
            <person name="Sharpe A.G."/>
            <person name="Parkin I.A."/>
        </authorList>
    </citation>
    <scope>NUCLEOTIDE SEQUENCE [LARGE SCALE GENOMIC DNA]</scope>
    <source>
        <strain evidence="2">cv. DH55</strain>
    </source>
</reference>
<evidence type="ECO:0000313" key="3">
    <source>
        <dbReference type="RefSeq" id="XP_019086564.1"/>
    </source>
</evidence>